<proteinExistence type="predicted"/>
<evidence type="ECO:0000313" key="3">
    <source>
        <dbReference type="EMBL" id="RZU31693.1"/>
    </source>
</evidence>
<dbReference type="AlphaFoldDB" id="A0A4Q7Y6B4"/>
<dbReference type="Proteomes" id="UP000292507">
    <property type="component" value="Unassembled WGS sequence"/>
</dbReference>
<feature type="compositionally biased region" description="Gly residues" evidence="1">
    <location>
        <begin position="502"/>
        <end position="511"/>
    </location>
</feature>
<comment type="caution">
    <text evidence="3">The sequence shown here is derived from an EMBL/GenBank/DDBJ whole genome shotgun (WGS) entry which is preliminary data.</text>
</comment>
<reference evidence="3 4" key="1">
    <citation type="submission" date="2019-02" db="EMBL/GenBank/DDBJ databases">
        <title>Sequencing the genomes of 1000 actinobacteria strains.</title>
        <authorList>
            <person name="Klenk H.-P."/>
        </authorList>
    </citation>
    <scope>NUCLEOTIDE SEQUENCE [LARGE SCALE GENOMIC DNA]</scope>
    <source>
        <strain evidence="3 4">DSM 44509</strain>
    </source>
</reference>
<sequence>MGLDDGFVPFPDAGTFRLGGSTPAPAPPRAADREATSARGAEATAAGEAARQLSMELPDDVAAVLAGALELAGADLLDGSPATQASVLLARVRGLTQLQNVIEAAVARTVRAAECAQAADFDGHKTIKSWMSGHLNVSPATAARVTRAGRTLEQLPRWSEAACAGRVTPDQTAVVARVATPARLAAAAELGVELHGDDGVDATLLACATGDHPETLPAVVARMLDWIDPDGPEPDPTRRRELHLSPSAGAEGGGTIHGRLDAAGYEKVATALTAYQQAGRAAEDDRSHAQQMADALVQLAYNGLAAADTPMLRKHHAQVAATISAGDLLDPDVIAGAARLGSGQRVSNEVARQLACDSIITRVLFGPDGMPLNIGRSQRLVPAPIRKAADARDGGCTFAGCSAPTWWCDAHHVQEWIADHGETSVANTALLCERHHTKVHHGFSIAWDPVEKRWRTYREDGTEIIVGYPHGEPASLDRRLDLPPENRHARHAIPTSDPSPEGGCGSLGGVAGLTSAEAHGSDQV</sequence>
<dbReference type="CDD" id="cd00085">
    <property type="entry name" value="HNHc"/>
    <property type="match status" value="1"/>
</dbReference>
<dbReference type="Pfam" id="PF02720">
    <property type="entry name" value="DUF222"/>
    <property type="match status" value="1"/>
</dbReference>
<gene>
    <name evidence="3" type="ORF">BKA19_1371</name>
</gene>
<dbReference type="InterPro" id="IPR003870">
    <property type="entry name" value="DUF222"/>
</dbReference>
<feature type="domain" description="DUF222" evidence="2">
    <location>
        <begin position="93"/>
        <end position="393"/>
    </location>
</feature>
<feature type="region of interest" description="Disordered" evidence="1">
    <location>
        <begin position="13"/>
        <end position="41"/>
    </location>
</feature>
<evidence type="ECO:0000259" key="2">
    <source>
        <dbReference type="Pfam" id="PF02720"/>
    </source>
</evidence>
<feature type="region of interest" description="Disordered" evidence="1">
    <location>
        <begin position="488"/>
        <end position="524"/>
    </location>
</feature>
<dbReference type="InterPro" id="IPR003615">
    <property type="entry name" value="HNH_nuc"/>
</dbReference>
<evidence type="ECO:0000256" key="1">
    <source>
        <dbReference type="SAM" id="MobiDB-lite"/>
    </source>
</evidence>
<accession>A0A4Q7Y6B4</accession>
<name>A0A4Q7Y6B4_9ACTN</name>
<evidence type="ECO:0000313" key="4">
    <source>
        <dbReference type="Proteomes" id="UP000292507"/>
    </source>
</evidence>
<protein>
    <submittedName>
        <fullName evidence="3">Uncharacterized protein DUF222</fullName>
    </submittedName>
</protein>
<keyword evidence="4" id="KW-1185">Reference proteome</keyword>
<organism evidence="3 4">
    <name type="scientific">Blastococcus saxobsidens</name>
    <dbReference type="NCBI Taxonomy" id="138336"/>
    <lineage>
        <taxon>Bacteria</taxon>
        <taxon>Bacillati</taxon>
        <taxon>Actinomycetota</taxon>
        <taxon>Actinomycetes</taxon>
        <taxon>Geodermatophilales</taxon>
        <taxon>Geodermatophilaceae</taxon>
        <taxon>Blastococcus</taxon>
    </lineage>
</organism>
<dbReference type="EMBL" id="SHKV01000001">
    <property type="protein sequence ID" value="RZU31693.1"/>
    <property type="molecule type" value="Genomic_DNA"/>
</dbReference>
<feature type="region of interest" description="Disordered" evidence="1">
    <location>
        <begin position="228"/>
        <end position="255"/>
    </location>
</feature>